<dbReference type="Gene3D" id="1.10.287.950">
    <property type="entry name" value="Methyl-accepting chemotaxis protein"/>
    <property type="match status" value="1"/>
</dbReference>
<dbReference type="CDD" id="cd00130">
    <property type="entry name" value="PAS"/>
    <property type="match status" value="1"/>
</dbReference>
<feature type="domain" description="Methyl-accepting transducer" evidence="5">
    <location>
        <begin position="248"/>
        <end position="484"/>
    </location>
</feature>
<feature type="transmembrane region" description="Helical" evidence="4">
    <location>
        <begin position="145"/>
        <end position="167"/>
    </location>
</feature>
<dbReference type="SUPFAM" id="SSF55785">
    <property type="entry name" value="PYP-like sensor domain (PAS domain)"/>
    <property type="match status" value="1"/>
</dbReference>
<sequence>MTVKDIIDEELVYPSDFKILSTTNLDSIITHVNDDFIAACGYSKEELINQPHNIVRHPDMPKAAFANLWDTIKQGQSWMGLVKNRCKNGKYYWVNAYVTPIKRNGIICEYQSVRTQPDPELTQRAQACYDAVNAGKAGKAAKPKFGASIITKLFLTWLCSVILFISLPYLSSTFAVFVLVAAVMCFCVPLYFLKHRFESVLAVSKTIHNNPLNQFVYTGYTDELSHLELSLRMQKAETLAVIGRIKDSGEHLQQGLDEHQQQNEANQSQLVEQSQNLEQVVTAIGQMSSSVTDIAQSTTNSTAEIHKLVAQIQATRVALTNSQAATTEINQLLSESRTAISSLNQQCQNVNQVVDVIESIAQQTNLLALNAAIEAARAGETGRGFAVVADEVRNLASRSATSANEIHKIINTLSRTTAEAVEQMEQSHLLTDKSIDSGNMLEQSLTTVSQVMATIESNGEQISVAAEEQAAVVNKIYTNAMTLQHGINQFEKNCHNAAIHSQDISAQGNRQTELVLQFN</sequence>
<reference evidence="7" key="1">
    <citation type="journal article" date="2019" name="Int. J. Syst. Evol. Microbiol.">
        <title>The Global Catalogue of Microorganisms (GCM) 10K type strain sequencing project: providing services to taxonomists for standard genome sequencing and annotation.</title>
        <authorList>
            <consortium name="The Broad Institute Genomics Platform"/>
            <consortium name="The Broad Institute Genome Sequencing Center for Infectious Disease"/>
            <person name="Wu L."/>
            <person name="Ma J."/>
        </authorList>
    </citation>
    <scope>NUCLEOTIDE SEQUENCE [LARGE SCALE GENOMIC DNA]</scope>
    <source>
        <strain evidence="7">JCM 32305</strain>
    </source>
</reference>
<comment type="subcellular location">
    <subcellularLocation>
        <location evidence="1">Membrane</location>
    </subcellularLocation>
</comment>
<evidence type="ECO:0000259" key="5">
    <source>
        <dbReference type="PROSITE" id="PS50111"/>
    </source>
</evidence>
<protein>
    <submittedName>
        <fullName evidence="6">Methyl-accepting chemotaxis protein</fullName>
    </submittedName>
</protein>
<dbReference type="NCBIfam" id="TIGR00229">
    <property type="entry name" value="sensory_box"/>
    <property type="match status" value="1"/>
</dbReference>
<dbReference type="RefSeq" id="WP_188958284.1">
    <property type="nucleotide sequence ID" value="NZ_BMQW01000011.1"/>
</dbReference>
<dbReference type="EMBL" id="BMQW01000011">
    <property type="protein sequence ID" value="GGP96957.1"/>
    <property type="molecule type" value="Genomic_DNA"/>
</dbReference>
<evidence type="ECO:0000256" key="1">
    <source>
        <dbReference type="ARBA" id="ARBA00004370"/>
    </source>
</evidence>
<gene>
    <name evidence="6" type="ORF">GCM10009410_33570</name>
</gene>
<organism evidence="6 7">
    <name type="scientific">Shewanella ulleungensis</name>
    <dbReference type="NCBI Taxonomy" id="2282699"/>
    <lineage>
        <taxon>Bacteria</taxon>
        <taxon>Pseudomonadati</taxon>
        <taxon>Pseudomonadota</taxon>
        <taxon>Gammaproteobacteria</taxon>
        <taxon>Alteromonadales</taxon>
        <taxon>Shewanellaceae</taxon>
        <taxon>Shewanella</taxon>
    </lineage>
</organism>
<dbReference type="InterPro" id="IPR000014">
    <property type="entry name" value="PAS"/>
</dbReference>
<dbReference type="Pfam" id="PF00015">
    <property type="entry name" value="MCPsignal"/>
    <property type="match status" value="1"/>
</dbReference>
<dbReference type="PROSITE" id="PS50111">
    <property type="entry name" value="CHEMOTAXIS_TRANSDUC_2"/>
    <property type="match status" value="1"/>
</dbReference>
<dbReference type="InterPro" id="IPR013655">
    <property type="entry name" value="PAS_fold_3"/>
</dbReference>
<comment type="caution">
    <text evidence="6">The sequence shown here is derived from an EMBL/GenBank/DDBJ whole genome shotgun (WGS) entry which is preliminary data.</text>
</comment>
<accession>A0ABQ2QTJ1</accession>
<evidence type="ECO:0000256" key="4">
    <source>
        <dbReference type="SAM" id="Phobius"/>
    </source>
</evidence>
<dbReference type="SUPFAM" id="SSF58104">
    <property type="entry name" value="Methyl-accepting chemotaxis protein (MCP) signaling domain"/>
    <property type="match status" value="1"/>
</dbReference>
<dbReference type="Gene3D" id="3.30.450.20">
    <property type="entry name" value="PAS domain"/>
    <property type="match status" value="1"/>
</dbReference>
<dbReference type="InterPro" id="IPR004089">
    <property type="entry name" value="MCPsignal_dom"/>
</dbReference>
<evidence type="ECO:0000256" key="3">
    <source>
        <dbReference type="PROSITE-ProRule" id="PRU00284"/>
    </source>
</evidence>
<proteinExistence type="predicted"/>
<evidence type="ECO:0000313" key="7">
    <source>
        <dbReference type="Proteomes" id="UP000654004"/>
    </source>
</evidence>
<dbReference type="SMART" id="SM00283">
    <property type="entry name" value="MA"/>
    <property type="match status" value="1"/>
</dbReference>
<dbReference type="CDD" id="cd11386">
    <property type="entry name" value="MCP_signal"/>
    <property type="match status" value="1"/>
</dbReference>
<keyword evidence="4" id="KW-0812">Transmembrane</keyword>
<dbReference type="InterPro" id="IPR035965">
    <property type="entry name" value="PAS-like_dom_sf"/>
</dbReference>
<dbReference type="Pfam" id="PF08447">
    <property type="entry name" value="PAS_3"/>
    <property type="match status" value="1"/>
</dbReference>
<dbReference type="PANTHER" id="PTHR32089:SF112">
    <property type="entry name" value="LYSOZYME-LIKE PROTEIN-RELATED"/>
    <property type="match status" value="1"/>
</dbReference>
<keyword evidence="4" id="KW-1133">Transmembrane helix</keyword>
<dbReference type="Proteomes" id="UP000654004">
    <property type="component" value="Unassembled WGS sequence"/>
</dbReference>
<name>A0ABQ2QTJ1_9GAMM</name>
<keyword evidence="4" id="KW-0472">Membrane</keyword>
<dbReference type="PANTHER" id="PTHR32089">
    <property type="entry name" value="METHYL-ACCEPTING CHEMOTAXIS PROTEIN MCPB"/>
    <property type="match status" value="1"/>
</dbReference>
<evidence type="ECO:0000256" key="2">
    <source>
        <dbReference type="ARBA" id="ARBA00023224"/>
    </source>
</evidence>
<feature type="transmembrane region" description="Helical" evidence="4">
    <location>
        <begin position="173"/>
        <end position="193"/>
    </location>
</feature>
<evidence type="ECO:0000313" key="6">
    <source>
        <dbReference type="EMBL" id="GGP96957.1"/>
    </source>
</evidence>
<keyword evidence="2 3" id="KW-0807">Transducer</keyword>
<keyword evidence="7" id="KW-1185">Reference proteome</keyword>